<protein>
    <submittedName>
        <fullName evidence="1">Uncharacterized protein</fullName>
    </submittedName>
</protein>
<keyword evidence="2" id="KW-1185">Reference proteome</keyword>
<reference evidence="1" key="1">
    <citation type="submission" date="2023-12" db="EMBL/GenBank/DDBJ databases">
        <authorList>
            <person name="Brown T."/>
        </authorList>
    </citation>
    <scope>NUCLEOTIDE SEQUENCE</scope>
</reference>
<proteinExistence type="predicted"/>
<organism evidence="1 2">
    <name type="scientific">Pipistrellus nathusii</name>
    <name type="common">Nathusius' pipistrelle</name>
    <dbReference type="NCBI Taxonomy" id="59473"/>
    <lineage>
        <taxon>Eukaryota</taxon>
        <taxon>Metazoa</taxon>
        <taxon>Chordata</taxon>
        <taxon>Craniata</taxon>
        <taxon>Vertebrata</taxon>
        <taxon>Euteleostomi</taxon>
        <taxon>Mammalia</taxon>
        <taxon>Eutheria</taxon>
        <taxon>Laurasiatheria</taxon>
        <taxon>Chiroptera</taxon>
        <taxon>Yangochiroptera</taxon>
        <taxon>Vespertilionidae</taxon>
        <taxon>Pipistrellus</taxon>
    </lineage>
</organism>
<evidence type="ECO:0000313" key="2">
    <source>
        <dbReference type="Proteomes" id="UP001314169"/>
    </source>
</evidence>
<dbReference type="Proteomes" id="UP001314169">
    <property type="component" value="Chromosome 4"/>
</dbReference>
<dbReference type="EMBL" id="OY882861">
    <property type="protein sequence ID" value="CAK6444441.1"/>
    <property type="molecule type" value="Genomic_DNA"/>
</dbReference>
<evidence type="ECO:0000313" key="1">
    <source>
        <dbReference type="EMBL" id="CAK6444441.1"/>
    </source>
</evidence>
<sequence>MSKKQNHKENLMLSNRTNHICVSGKRTGCQKPLVFRNLSLMAEMENTKSLKARNPLHCTVSSPESSVVRPCCSPCQRKISTSYSCQVMNITLWGNILKSHLKNVFVFYKSEVEHSNLGSGVTGNTTFLQNIS</sequence>
<accession>A0ABP0A1R3</accession>
<name>A0ABP0A1R3_PIPNA</name>
<gene>
    <name evidence="1" type="ORF">MPIPNATIZW_LOCUS12747</name>
</gene>